<dbReference type="InterPro" id="IPR028098">
    <property type="entry name" value="Glyco_trans_4-like_N"/>
</dbReference>
<evidence type="ECO:0000256" key="1">
    <source>
        <dbReference type="ARBA" id="ARBA00022676"/>
    </source>
</evidence>
<dbReference type="Proteomes" id="UP000198877">
    <property type="component" value="Unassembled WGS sequence"/>
</dbReference>
<organism evidence="5 6">
    <name type="scientific">Microbacterium azadirachtae</name>
    <dbReference type="NCBI Taxonomy" id="582680"/>
    <lineage>
        <taxon>Bacteria</taxon>
        <taxon>Bacillati</taxon>
        <taxon>Actinomycetota</taxon>
        <taxon>Actinomycetes</taxon>
        <taxon>Micrococcales</taxon>
        <taxon>Microbacteriaceae</taxon>
        <taxon>Microbacterium</taxon>
    </lineage>
</organism>
<feature type="domain" description="Glycosyltransferase subfamily 4-like N-terminal" evidence="4">
    <location>
        <begin position="14"/>
        <end position="180"/>
    </location>
</feature>
<dbReference type="PANTHER" id="PTHR12526">
    <property type="entry name" value="GLYCOSYLTRANSFERASE"/>
    <property type="match status" value="1"/>
</dbReference>
<dbReference type="AlphaFoldDB" id="A0A1I6JG74"/>
<feature type="domain" description="Glycosyl transferase family 1" evidence="3">
    <location>
        <begin position="207"/>
        <end position="346"/>
    </location>
</feature>
<evidence type="ECO:0000313" key="5">
    <source>
        <dbReference type="EMBL" id="SFR77948.1"/>
    </source>
</evidence>
<keyword evidence="1" id="KW-0328">Glycosyltransferase</keyword>
<dbReference type="Gene3D" id="3.40.50.2000">
    <property type="entry name" value="Glycogen Phosphorylase B"/>
    <property type="match status" value="2"/>
</dbReference>
<dbReference type="SUPFAM" id="SSF53756">
    <property type="entry name" value="UDP-Glycosyltransferase/glycogen phosphorylase"/>
    <property type="match status" value="1"/>
</dbReference>
<evidence type="ECO:0000256" key="2">
    <source>
        <dbReference type="ARBA" id="ARBA00022679"/>
    </source>
</evidence>
<evidence type="ECO:0000259" key="4">
    <source>
        <dbReference type="Pfam" id="PF13439"/>
    </source>
</evidence>
<dbReference type="Pfam" id="PF13439">
    <property type="entry name" value="Glyco_transf_4"/>
    <property type="match status" value="1"/>
</dbReference>
<name>A0A1I6JG74_9MICO</name>
<dbReference type="PANTHER" id="PTHR12526:SF584">
    <property type="entry name" value="GLYCOSYLTRANSFERASE"/>
    <property type="match status" value="1"/>
</dbReference>
<accession>A0A1I6JG74</accession>
<gene>
    <name evidence="5" type="ORF">SAMN04488591_3553</name>
</gene>
<sequence length="378" mass="40795">MSGLIAHEWVEGSGGAEVVLDAMLAAFPDADVRCLWDDAPQRFPGRSVKESWLAHTPLRHHKALAAPFSALAWRGMKADQDYEWVLASSHLFAHHASVRHARVPKYVYAHTPARYLWASELDRRGQEPLVRAVAPAFKALDRRRAQEATAIAANSQYIRERIARSWDRDAVVIHPPVATEQIAAVVDWEDHVADPDERRMLDALPEVFLLGASRFVPYKRLDTVIAAAEAAGLPVVVAGHGPDAERLTALAAAAGVPARVVLNPSTPALYALLQRSAAFVFPPIEDFGILPVEAQAAGTPVVVGPVGGQTETLTPGVSGVIAATSDASGFARAISTALELAPFEARAVTERFGAQVFERRIREFVGQGDVGSPAHHLR</sequence>
<keyword evidence="2 5" id="KW-0808">Transferase</keyword>
<evidence type="ECO:0000313" key="6">
    <source>
        <dbReference type="Proteomes" id="UP000198877"/>
    </source>
</evidence>
<reference evidence="6" key="1">
    <citation type="submission" date="2016-10" db="EMBL/GenBank/DDBJ databases">
        <authorList>
            <person name="Varghese N."/>
            <person name="Submissions S."/>
        </authorList>
    </citation>
    <scope>NUCLEOTIDE SEQUENCE [LARGE SCALE GENOMIC DNA]</scope>
    <source>
        <strain evidence="6">CL127</strain>
    </source>
</reference>
<protein>
    <submittedName>
        <fullName evidence="5">Glycosyltransferase involved in cell wall bisynthesis</fullName>
    </submittedName>
</protein>
<proteinExistence type="predicted"/>
<evidence type="ECO:0000259" key="3">
    <source>
        <dbReference type="Pfam" id="PF00534"/>
    </source>
</evidence>
<dbReference type="InterPro" id="IPR001296">
    <property type="entry name" value="Glyco_trans_1"/>
</dbReference>
<dbReference type="EMBL" id="FOYR01000005">
    <property type="protein sequence ID" value="SFR77948.1"/>
    <property type="molecule type" value="Genomic_DNA"/>
</dbReference>
<dbReference type="Pfam" id="PF00534">
    <property type="entry name" value="Glycos_transf_1"/>
    <property type="match status" value="1"/>
</dbReference>
<dbReference type="GO" id="GO:0016757">
    <property type="term" value="F:glycosyltransferase activity"/>
    <property type="evidence" value="ECO:0007669"/>
    <property type="project" value="UniProtKB-KW"/>
</dbReference>